<dbReference type="EMBL" id="JH712017">
    <property type="protein sequence ID" value="EIW51148.1"/>
    <property type="molecule type" value="Genomic_DNA"/>
</dbReference>
<dbReference type="GeneID" id="19417562"/>
<gene>
    <name evidence="2" type="ORF">TRAVEDRAFT_54847</name>
</gene>
<dbReference type="AlphaFoldDB" id="R7S602"/>
<accession>R7S602</accession>
<evidence type="ECO:0000256" key="1">
    <source>
        <dbReference type="SAM" id="MobiDB-lite"/>
    </source>
</evidence>
<dbReference type="RefSeq" id="XP_008045966.1">
    <property type="nucleotide sequence ID" value="XM_008047775.1"/>
</dbReference>
<reference evidence="3" key="1">
    <citation type="journal article" date="2012" name="Science">
        <title>The Paleozoic origin of enzymatic lignin decomposition reconstructed from 31 fungal genomes.</title>
        <authorList>
            <person name="Floudas D."/>
            <person name="Binder M."/>
            <person name="Riley R."/>
            <person name="Barry K."/>
            <person name="Blanchette R.A."/>
            <person name="Henrissat B."/>
            <person name="Martinez A.T."/>
            <person name="Otillar R."/>
            <person name="Spatafora J.W."/>
            <person name="Yadav J.S."/>
            <person name="Aerts A."/>
            <person name="Benoit I."/>
            <person name="Boyd A."/>
            <person name="Carlson A."/>
            <person name="Copeland A."/>
            <person name="Coutinho P.M."/>
            <person name="de Vries R.P."/>
            <person name="Ferreira P."/>
            <person name="Findley K."/>
            <person name="Foster B."/>
            <person name="Gaskell J."/>
            <person name="Glotzer D."/>
            <person name="Gorecki P."/>
            <person name="Heitman J."/>
            <person name="Hesse C."/>
            <person name="Hori C."/>
            <person name="Igarashi K."/>
            <person name="Jurgens J.A."/>
            <person name="Kallen N."/>
            <person name="Kersten P."/>
            <person name="Kohler A."/>
            <person name="Kuees U."/>
            <person name="Kumar T.K.A."/>
            <person name="Kuo A."/>
            <person name="LaButti K."/>
            <person name="Larrondo L.F."/>
            <person name="Lindquist E."/>
            <person name="Ling A."/>
            <person name="Lombard V."/>
            <person name="Lucas S."/>
            <person name="Lundell T."/>
            <person name="Martin R."/>
            <person name="McLaughlin D.J."/>
            <person name="Morgenstern I."/>
            <person name="Morin E."/>
            <person name="Murat C."/>
            <person name="Nagy L.G."/>
            <person name="Nolan M."/>
            <person name="Ohm R.A."/>
            <person name="Patyshakuliyeva A."/>
            <person name="Rokas A."/>
            <person name="Ruiz-Duenas F.J."/>
            <person name="Sabat G."/>
            <person name="Salamov A."/>
            <person name="Samejima M."/>
            <person name="Schmutz J."/>
            <person name="Slot J.C."/>
            <person name="St John F."/>
            <person name="Stenlid J."/>
            <person name="Sun H."/>
            <person name="Sun S."/>
            <person name="Syed K."/>
            <person name="Tsang A."/>
            <person name="Wiebenga A."/>
            <person name="Young D."/>
            <person name="Pisabarro A."/>
            <person name="Eastwood D.C."/>
            <person name="Martin F."/>
            <person name="Cullen D."/>
            <person name="Grigoriev I.V."/>
            <person name="Hibbett D.S."/>
        </authorList>
    </citation>
    <scope>NUCLEOTIDE SEQUENCE [LARGE SCALE GENOMIC DNA]</scope>
    <source>
        <strain evidence="3">FP-101664</strain>
    </source>
</reference>
<protein>
    <submittedName>
        <fullName evidence="2">Uncharacterized protein</fullName>
    </submittedName>
</protein>
<evidence type="ECO:0000313" key="3">
    <source>
        <dbReference type="Proteomes" id="UP000054317"/>
    </source>
</evidence>
<feature type="region of interest" description="Disordered" evidence="1">
    <location>
        <begin position="1"/>
        <end position="31"/>
    </location>
</feature>
<sequence length="58" mass="6116">MRRRGTVRPQGLIPSVLSHSGPGLLPRSHQVSPSPHGTAAVFAAAILGAVNILYDCVW</sequence>
<organism evidence="2 3">
    <name type="scientific">Trametes versicolor (strain FP-101664)</name>
    <name type="common">White-rot fungus</name>
    <name type="synonym">Coriolus versicolor</name>
    <dbReference type="NCBI Taxonomy" id="717944"/>
    <lineage>
        <taxon>Eukaryota</taxon>
        <taxon>Fungi</taxon>
        <taxon>Dikarya</taxon>
        <taxon>Basidiomycota</taxon>
        <taxon>Agaricomycotina</taxon>
        <taxon>Agaricomycetes</taxon>
        <taxon>Polyporales</taxon>
        <taxon>Polyporaceae</taxon>
        <taxon>Trametes</taxon>
    </lineage>
</organism>
<proteinExistence type="predicted"/>
<evidence type="ECO:0000313" key="2">
    <source>
        <dbReference type="EMBL" id="EIW51148.1"/>
    </source>
</evidence>
<keyword evidence="3" id="KW-1185">Reference proteome</keyword>
<name>R7S602_TRAVS</name>
<dbReference type="KEGG" id="tvs:TRAVEDRAFT_54847"/>
<dbReference type="Proteomes" id="UP000054317">
    <property type="component" value="Unassembled WGS sequence"/>
</dbReference>